<dbReference type="Proteomes" id="UP000277204">
    <property type="component" value="Unassembled WGS sequence"/>
</dbReference>
<proteinExistence type="predicted"/>
<accession>A0A183NB71</accession>
<dbReference type="AlphaFoldDB" id="A0A183NB71"/>
<organism evidence="1 2">
    <name type="scientific">Schistosoma margrebowiei</name>
    <dbReference type="NCBI Taxonomy" id="48269"/>
    <lineage>
        <taxon>Eukaryota</taxon>
        <taxon>Metazoa</taxon>
        <taxon>Spiralia</taxon>
        <taxon>Lophotrochozoa</taxon>
        <taxon>Platyhelminthes</taxon>
        <taxon>Trematoda</taxon>
        <taxon>Digenea</taxon>
        <taxon>Strigeidida</taxon>
        <taxon>Schistosomatoidea</taxon>
        <taxon>Schistosomatidae</taxon>
        <taxon>Schistosoma</taxon>
    </lineage>
</organism>
<feature type="non-terminal residue" evidence="1">
    <location>
        <position position="1"/>
    </location>
</feature>
<keyword evidence="2" id="KW-1185">Reference proteome</keyword>
<sequence length="141" mass="16003">CFKCGRIEHIQAACNTALHFAARNAKLFNSDRIKLDVSDESYFNQTYFVILQDNGCFHDSFIPIESIYYCVEDMSSSPNSDQISDLIVSDIGYPWIYRQDQIVTNDAIFTAVNFADMNVDGLSQHHRCHAYEGSVATDGRE</sequence>
<reference evidence="1 2" key="1">
    <citation type="submission" date="2018-11" db="EMBL/GenBank/DDBJ databases">
        <authorList>
            <consortium name="Pathogen Informatics"/>
        </authorList>
    </citation>
    <scope>NUCLEOTIDE SEQUENCE [LARGE SCALE GENOMIC DNA]</scope>
    <source>
        <strain evidence="1 2">Zambia</strain>
    </source>
</reference>
<dbReference type="EMBL" id="UZAI01021460">
    <property type="protein sequence ID" value="VDP55569.1"/>
    <property type="molecule type" value="Genomic_DNA"/>
</dbReference>
<gene>
    <name evidence="1" type="ORF">SMRZ_LOCUS25546</name>
</gene>
<protein>
    <submittedName>
        <fullName evidence="1">Uncharacterized protein</fullName>
    </submittedName>
</protein>
<name>A0A183NB71_9TREM</name>
<evidence type="ECO:0000313" key="2">
    <source>
        <dbReference type="Proteomes" id="UP000277204"/>
    </source>
</evidence>
<evidence type="ECO:0000313" key="1">
    <source>
        <dbReference type="EMBL" id="VDP55569.1"/>
    </source>
</evidence>